<keyword evidence="4" id="KW-0547">Nucleotide-binding</keyword>
<dbReference type="SUPFAM" id="SSF52540">
    <property type="entry name" value="P-loop containing nucleoside triphosphate hydrolases"/>
    <property type="match status" value="2"/>
</dbReference>
<dbReference type="Pfam" id="PF00664">
    <property type="entry name" value="ABC_membrane"/>
    <property type="match status" value="2"/>
</dbReference>
<dbReference type="GO" id="GO:0015421">
    <property type="term" value="F:ABC-type oligopeptide transporter activity"/>
    <property type="evidence" value="ECO:0007669"/>
    <property type="project" value="TreeGrafter"/>
</dbReference>
<organism evidence="11 12">
    <name type="scientific">Cercospora beticola</name>
    <name type="common">Sugarbeet leaf spot fungus</name>
    <dbReference type="NCBI Taxonomy" id="122368"/>
    <lineage>
        <taxon>Eukaryota</taxon>
        <taxon>Fungi</taxon>
        <taxon>Dikarya</taxon>
        <taxon>Ascomycota</taxon>
        <taxon>Pezizomycotina</taxon>
        <taxon>Dothideomycetes</taxon>
        <taxon>Dothideomycetidae</taxon>
        <taxon>Mycosphaerellales</taxon>
        <taxon>Mycosphaerellaceae</taxon>
        <taxon>Cercospora</taxon>
    </lineage>
</organism>
<dbReference type="InterPro" id="IPR003439">
    <property type="entry name" value="ABC_transporter-like_ATP-bd"/>
</dbReference>
<dbReference type="Gene3D" id="1.20.1560.10">
    <property type="entry name" value="ABC transporter type 1, transmembrane domain"/>
    <property type="match status" value="1"/>
</dbReference>
<evidence type="ECO:0000256" key="3">
    <source>
        <dbReference type="ARBA" id="ARBA00022692"/>
    </source>
</evidence>
<dbReference type="GO" id="GO:0016887">
    <property type="term" value="F:ATP hydrolysis activity"/>
    <property type="evidence" value="ECO:0007669"/>
    <property type="project" value="InterPro"/>
</dbReference>
<dbReference type="PROSITE" id="PS50929">
    <property type="entry name" value="ABC_TM1F"/>
    <property type="match status" value="2"/>
</dbReference>
<evidence type="ECO:0000256" key="8">
    <source>
        <dbReference type="SAM" id="Phobius"/>
    </source>
</evidence>
<sequence>MRSETFFLLHAKPWSLDSLLLLVGTVTAVLVGASTPSLGSVYSRLLDGLSTREAVAWTQVESQQGPARQYIKMIMMIACCHFVLNYISLACWGLFGERLTQRIQYAALSALVHQDLAHIDAKSPGELDTYLDTDIDNIRRGVGEQLGILISLASSTTFSYGVSFWESPTTTWKMSMLLPLYLLFPMLGQETVLSRTIDKGISAACAFASDTLCHLMVVHAFQASSRFEKRFNEKLRSLDTTWRVRRLFFASHASLLHFLPFALKATAVWHTGQITVGQATAVSSNLIAMSLTISSLVPSWNAFTAARSSYEQLLPTLSRNSKIDARSLEGLPAPKSPAVLDVREVRFRYPDCQERFVLDRISFQIPGRGTIAIVGSSGGGKSTLASLVCRLYDPISGSIQLDGRDIRDYNIRSLRSSIALADQRPVLMSCSVLENVAQGLVRCMEGWPTQHALSSMVERVRSGQTWEEAARGSVVLRAIVFRVVEALQLTEASKFVSALPYGMATEIGPGGASLSGGQTQQLALARAVIRNAPILILDEATSEVDAMTERSIQDNLRVRYADRAIVFITHKLSTVQTCDNIILIDNGTVVDQGCFTQLMSNDGAFAKLVHFQHMEAHSEHSDPEAGKGKQLEVIRPAAPLTHAPERSKQSISTVPAYPQIVSFFREHTLSQNCYVWIAILATMLLSASPLLDAVLMASAQTAVPHSTTAQPQSTSVSHAYCLMLVATGMIVSATGFLGAYAIDRVTESFLSRVRVLSLHALLNKDLAWHDSHLRLRDSAFADATLLDNLTATIIEHTIGAAVSSTVGPAFAHVVAWKVAVMLLPTLPLVSAAGVLCSKLLGPLYALHYEAFRRSIDTNKASLSRVRHLICFGLEEEALRAFADSLAAHRAVRLRKVIYANFFLAASMSFPLFVHGITYWWGVKQIFAGHCSAAQMFMALPSLASGAHGLGKIMGLPHELARTGPATTRISNLVALIPRKQEISNLSGRSNVGTTAFTVHDGEALRRRKVISWPQNTPIIELRSIHFAYPSRPTREVLGQLTLTIPRGSFCAFVGDCGSGKSTILSLIEGLYAPSRGRVLINGEDIHAEGSGMHHYRRSMSLVPQVNSLFEGPVAFNLNVGSDPSVEMSPLHKLQSAARSAGIHEVIRALPSGYQTDCGTVGSRFSGGETQRLCNARALVREPEILLLDEPTSGLDSQSEARWKAHLHTVNKQDGVTVVVVAHKLHTIQRADIIFVINQGLCVDQGTHRELLGRSSWYRRNVLQQSFS</sequence>
<dbReference type="FunFam" id="3.40.50.300:FF:000913">
    <property type="entry name" value="ABC multidrug transporter SitT"/>
    <property type="match status" value="1"/>
</dbReference>
<gene>
    <name evidence="11" type="ORF">CB0940_05745</name>
</gene>
<dbReference type="InterPro" id="IPR011527">
    <property type="entry name" value="ABC1_TM_dom"/>
</dbReference>
<evidence type="ECO:0000313" key="11">
    <source>
        <dbReference type="EMBL" id="PIA97991.1"/>
    </source>
</evidence>
<dbReference type="SUPFAM" id="SSF90123">
    <property type="entry name" value="ABC transporter transmembrane region"/>
    <property type="match status" value="2"/>
</dbReference>
<feature type="domain" description="ABC transmembrane type-1" evidence="10">
    <location>
        <begin position="678"/>
        <end position="961"/>
    </location>
</feature>
<dbReference type="Gene3D" id="3.40.50.300">
    <property type="entry name" value="P-loop containing nucleotide triphosphate hydrolases"/>
    <property type="match status" value="2"/>
</dbReference>
<feature type="transmembrane region" description="Helical" evidence="8">
    <location>
        <begin position="73"/>
        <end position="95"/>
    </location>
</feature>
<dbReference type="PANTHER" id="PTHR43394:SF15">
    <property type="entry name" value="ALPHA-FACTOR-TRANSPORTING ATPASE"/>
    <property type="match status" value="1"/>
</dbReference>
<dbReference type="GO" id="GO:0090374">
    <property type="term" value="P:oligopeptide export from mitochondrion"/>
    <property type="evidence" value="ECO:0007669"/>
    <property type="project" value="TreeGrafter"/>
</dbReference>
<evidence type="ECO:0000256" key="7">
    <source>
        <dbReference type="ARBA" id="ARBA00023136"/>
    </source>
</evidence>
<feature type="transmembrane region" description="Helical" evidence="8">
    <location>
        <begin position="719"/>
        <end position="742"/>
    </location>
</feature>
<comment type="caution">
    <text evidence="11">The sequence shown here is derived from an EMBL/GenBank/DDBJ whole genome shotgun (WGS) entry which is preliminary data.</text>
</comment>
<feature type="domain" description="ABC transporter" evidence="9">
    <location>
        <begin position="340"/>
        <end position="611"/>
    </location>
</feature>
<comment type="similarity">
    <text evidence="2">Belongs to the ABC transporter superfamily. ABCB family. Multidrug resistance exporter (TC 3.A.1.201) subfamily.</text>
</comment>
<evidence type="ECO:0000259" key="10">
    <source>
        <dbReference type="PROSITE" id="PS50929"/>
    </source>
</evidence>
<keyword evidence="3 8" id="KW-0812">Transmembrane</keyword>
<keyword evidence="7 8" id="KW-0472">Membrane</keyword>
<dbReference type="InterPro" id="IPR003593">
    <property type="entry name" value="AAA+_ATPase"/>
</dbReference>
<dbReference type="GO" id="GO:0005524">
    <property type="term" value="F:ATP binding"/>
    <property type="evidence" value="ECO:0007669"/>
    <property type="project" value="UniProtKB-KW"/>
</dbReference>
<feature type="transmembrane region" description="Helical" evidence="8">
    <location>
        <begin position="674"/>
        <end position="698"/>
    </location>
</feature>
<evidence type="ECO:0000313" key="12">
    <source>
        <dbReference type="Proteomes" id="UP000230605"/>
    </source>
</evidence>
<dbReference type="PROSITE" id="PS50893">
    <property type="entry name" value="ABC_TRANSPORTER_2"/>
    <property type="match status" value="2"/>
</dbReference>
<evidence type="ECO:0000256" key="2">
    <source>
        <dbReference type="ARBA" id="ARBA00007577"/>
    </source>
</evidence>
<dbReference type="OrthoDB" id="6500128at2759"/>
<proteinExistence type="inferred from homology"/>
<dbReference type="PANTHER" id="PTHR43394">
    <property type="entry name" value="ATP-DEPENDENT PERMEASE MDL1, MITOCHONDRIAL"/>
    <property type="match status" value="1"/>
</dbReference>
<feature type="transmembrane region" description="Helical" evidence="8">
    <location>
        <begin position="897"/>
        <end position="920"/>
    </location>
</feature>
<keyword evidence="5" id="KW-0067">ATP-binding</keyword>
<dbReference type="EMBL" id="LKMD01000102">
    <property type="protein sequence ID" value="PIA97991.1"/>
    <property type="molecule type" value="Genomic_DNA"/>
</dbReference>
<evidence type="ECO:0000256" key="5">
    <source>
        <dbReference type="ARBA" id="ARBA00022840"/>
    </source>
</evidence>
<dbReference type="InterPro" id="IPR036640">
    <property type="entry name" value="ABC1_TM_sf"/>
</dbReference>
<evidence type="ECO:0000256" key="6">
    <source>
        <dbReference type="ARBA" id="ARBA00022989"/>
    </source>
</evidence>
<accession>A0A2G5HZR4</accession>
<dbReference type="InterPro" id="IPR027417">
    <property type="entry name" value="P-loop_NTPase"/>
</dbReference>
<name>A0A2G5HZR4_CERBT</name>
<dbReference type="Pfam" id="PF00005">
    <property type="entry name" value="ABC_tran"/>
    <property type="match status" value="2"/>
</dbReference>
<evidence type="ECO:0000259" key="9">
    <source>
        <dbReference type="PROSITE" id="PS50893"/>
    </source>
</evidence>
<dbReference type="Proteomes" id="UP000230605">
    <property type="component" value="Chromosome 2"/>
</dbReference>
<keyword evidence="6 8" id="KW-1133">Transmembrane helix</keyword>
<dbReference type="SMART" id="SM00382">
    <property type="entry name" value="AAA"/>
    <property type="match status" value="2"/>
</dbReference>
<comment type="subcellular location">
    <subcellularLocation>
        <location evidence="1">Membrane</location>
        <topology evidence="1">Multi-pass membrane protein</topology>
    </subcellularLocation>
</comment>
<dbReference type="GO" id="GO:0005743">
    <property type="term" value="C:mitochondrial inner membrane"/>
    <property type="evidence" value="ECO:0007669"/>
    <property type="project" value="TreeGrafter"/>
</dbReference>
<feature type="domain" description="ABC transmembrane type-1" evidence="10">
    <location>
        <begin position="22"/>
        <end position="305"/>
    </location>
</feature>
<evidence type="ECO:0000256" key="1">
    <source>
        <dbReference type="ARBA" id="ARBA00004141"/>
    </source>
</evidence>
<feature type="domain" description="ABC transporter" evidence="9">
    <location>
        <begin position="1019"/>
        <end position="1263"/>
    </location>
</feature>
<dbReference type="InterPro" id="IPR039421">
    <property type="entry name" value="Type_1_exporter"/>
</dbReference>
<evidence type="ECO:0000256" key="4">
    <source>
        <dbReference type="ARBA" id="ARBA00022741"/>
    </source>
</evidence>
<dbReference type="AlphaFoldDB" id="A0A2G5HZR4"/>
<protein>
    <submittedName>
        <fullName evidence="11">ABC transporter B family member 2</fullName>
    </submittedName>
</protein>
<reference evidence="11 12" key="1">
    <citation type="submission" date="2015-10" db="EMBL/GenBank/DDBJ databases">
        <title>The cercosporin biosynthetic gene cluster was horizontally transferred to several fungal lineages and shown to be expanded in Cercospora beticola based on microsynteny with recipient genomes.</title>
        <authorList>
            <person name="De Jonge R."/>
            <person name="Ebert M.K."/>
            <person name="Suttle J.C."/>
            <person name="Jurick Ii W.M."/>
            <person name="Secor G.A."/>
            <person name="Thomma B.P."/>
            <person name="Van De Peer Y."/>
            <person name="Bolton M.D."/>
        </authorList>
    </citation>
    <scope>NUCLEOTIDE SEQUENCE [LARGE SCALE GENOMIC DNA]</scope>
    <source>
        <strain evidence="11 12">09-40</strain>
    </source>
</reference>